<dbReference type="GO" id="GO:0003690">
    <property type="term" value="F:double-stranded DNA binding"/>
    <property type="evidence" value="ECO:0007669"/>
    <property type="project" value="InterPro"/>
</dbReference>
<dbReference type="RefSeq" id="XP_028967556.1">
    <property type="nucleotide sequence ID" value="XM_029111723.1"/>
</dbReference>
<evidence type="ECO:0000313" key="3">
    <source>
        <dbReference type="RefSeq" id="XP_028967556.1"/>
    </source>
</evidence>
<proteinExistence type="predicted"/>
<dbReference type="InterPro" id="IPR007021">
    <property type="entry name" value="DUF659"/>
</dbReference>
<dbReference type="GeneID" id="114828271"/>
<keyword evidence="2" id="KW-1185">Reference proteome</keyword>
<dbReference type="KEGG" id="goe:114828271"/>
<protein>
    <submittedName>
        <fullName evidence="3">Uncharacterized protein LOC114828271</fullName>
    </submittedName>
</protein>
<dbReference type="Pfam" id="PF04937">
    <property type="entry name" value="DUF659"/>
    <property type="match status" value="1"/>
</dbReference>
<organism evidence="2 3">
    <name type="scientific">Galendromus occidentalis</name>
    <name type="common">western predatory mite</name>
    <dbReference type="NCBI Taxonomy" id="34638"/>
    <lineage>
        <taxon>Eukaryota</taxon>
        <taxon>Metazoa</taxon>
        <taxon>Ecdysozoa</taxon>
        <taxon>Arthropoda</taxon>
        <taxon>Chelicerata</taxon>
        <taxon>Arachnida</taxon>
        <taxon>Acari</taxon>
        <taxon>Parasitiformes</taxon>
        <taxon>Mesostigmata</taxon>
        <taxon>Gamasina</taxon>
        <taxon>Phytoseioidea</taxon>
        <taxon>Phytoseiidae</taxon>
        <taxon>Typhlodrominae</taxon>
        <taxon>Galendromus</taxon>
    </lineage>
</organism>
<dbReference type="SUPFAM" id="SSF53098">
    <property type="entry name" value="Ribonuclease H-like"/>
    <property type="match status" value="1"/>
</dbReference>
<dbReference type="PANTHER" id="PTHR32344">
    <property type="entry name" value="U1-TYPE DOMAIN-CONTAINING PROTEIN"/>
    <property type="match status" value="1"/>
</dbReference>
<dbReference type="InterPro" id="IPR033375">
    <property type="entry name" value="Cggbp1"/>
</dbReference>
<reference evidence="3" key="1">
    <citation type="submission" date="2025-08" db="UniProtKB">
        <authorList>
            <consortium name="RefSeq"/>
        </authorList>
    </citation>
    <scope>IDENTIFICATION</scope>
</reference>
<name>A0AAJ7SGC2_9ACAR</name>
<gene>
    <name evidence="3" type="primary">LOC114828271</name>
</gene>
<sequence length="346" mass="38795">MPKVSASKRSKLGSYEEQFGAEVLSTDGSVLLCKVCEKEMNAENKLLVTQHLNGINNESLMENRKQSGSTTLQQLTTLVAATGKNSQFSTDLFEALVSSGIPLWKLENEKFKSFLRTYTKQQITSSVTWRTGYLKSLYEGKLAHIKEYVGEKRVWISIDESTDAVGRFVAHTIVGTLEASESKSFPPNAKNLEKTNSSTIVQAFLNSWTLLWPDGIKHERVLLFLSDGAAYMKKAGSALQVIFPKMVHATCAAHAVHQLAEEIRTIFPDVDKLVSNGKKIFLRSAARVSIFREIAPGVPLPPQPVLTRWGTWLNAAVYYADHFDFRRFCTLWTSVTLRASERLLNW</sequence>
<accession>A0AAJ7SGC2</accession>
<evidence type="ECO:0000313" key="2">
    <source>
        <dbReference type="Proteomes" id="UP000694867"/>
    </source>
</evidence>
<feature type="domain" description="DUF659" evidence="1">
    <location>
        <begin position="141"/>
        <end position="280"/>
    </location>
</feature>
<dbReference type="PANTHER" id="PTHR32344:SF1">
    <property type="entry name" value="U1-TYPE DOMAIN-CONTAINING PROTEIN"/>
    <property type="match status" value="1"/>
</dbReference>
<dbReference type="Proteomes" id="UP000694867">
    <property type="component" value="Unplaced"/>
</dbReference>
<dbReference type="GO" id="GO:0005634">
    <property type="term" value="C:nucleus"/>
    <property type="evidence" value="ECO:0007669"/>
    <property type="project" value="InterPro"/>
</dbReference>
<dbReference type="AlphaFoldDB" id="A0AAJ7SGC2"/>
<dbReference type="GO" id="GO:0006357">
    <property type="term" value="P:regulation of transcription by RNA polymerase II"/>
    <property type="evidence" value="ECO:0007669"/>
    <property type="project" value="InterPro"/>
</dbReference>
<dbReference type="InterPro" id="IPR012337">
    <property type="entry name" value="RNaseH-like_sf"/>
</dbReference>
<evidence type="ECO:0000259" key="1">
    <source>
        <dbReference type="Pfam" id="PF04937"/>
    </source>
</evidence>